<evidence type="ECO:0000313" key="2">
    <source>
        <dbReference type="EMBL" id="EWC46038.1"/>
    </source>
</evidence>
<evidence type="ECO:0000313" key="3">
    <source>
        <dbReference type="Proteomes" id="UP000024837"/>
    </source>
</evidence>
<reference evidence="2 3" key="1">
    <citation type="submission" date="2013-05" db="EMBL/GenBank/DDBJ databases">
        <title>Drechslerella stenobrocha genome reveals carnivorous origination and mechanical trapping mechanism of predatory fungi.</title>
        <authorList>
            <person name="Liu X."/>
            <person name="Zhang W."/>
            <person name="Liu K."/>
        </authorList>
    </citation>
    <scope>NUCLEOTIDE SEQUENCE [LARGE SCALE GENOMIC DNA]</scope>
    <source>
        <strain evidence="2 3">248</strain>
    </source>
</reference>
<proteinExistence type="predicted"/>
<dbReference type="HOGENOM" id="CLU_1288881_0_0_1"/>
<dbReference type="Proteomes" id="UP000024837">
    <property type="component" value="Unassembled WGS sequence"/>
</dbReference>
<protein>
    <submittedName>
        <fullName evidence="2">Uncharacterized protein</fullName>
    </submittedName>
</protein>
<sequence>MSTLEANVAIVAASIPAIKPLFTRAFPCTGFLKPLCNSYGRSNIHVHGEGDSCAATMLAMDIENRNEKERERGTAFNRYIPPYDAYGTTAVSSNAEDNGTALTEEDLGFPDGFDGKSGTYRTIWDDPCTSGNTDDAPRAKNKKHSETIWIDREIDIAFMGRDMEAFKKGNLNARMNLVDALRGGPIGILPDLPDGSNSRRQSEAHVPYSDQNTF</sequence>
<name>W7I1E7_9PEZI</name>
<evidence type="ECO:0000256" key="1">
    <source>
        <dbReference type="SAM" id="MobiDB-lite"/>
    </source>
</evidence>
<dbReference type="EMBL" id="KI966422">
    <property type="protein sequence ID" value="EWC46038.1"/>
    <property type="molecule type" value="Genomic_DNA"/>
</dbReference>
<accession>W7I1E7</accession>
<gene>
    <name evidence="2" type="ORF">DRE_04831</name>
</gene>
<organism evidence="2 3">
    <name type="scientific">Drechslerella stenobrocha 248</name>
    <dbReference type="NCBI Taxonomy" id="1043628"/>
    <lineage>
        <taxon>Eukaryota</taxon>
        <taxon>Fungi</taxon>
        <taxon>Dikarya</taxon>
        <taxon>Ascomycota</taxon>
        <taxon>Pezizomycotina</taxon>
        <taxon>Orbiliomycetes</taxon>
        <taxon>Orbiliales</taxon>
        <taxon>Orbiliaceae</taxon>
        <taxon>Drechslerella</taxon>
    </lineage>
</organism>
<feature type="region of interest" description="Disordered" evidence="1">
    <location>
        <begin position="189"/>
        <end position="214"/>
    </location>
</feature>
<dbReference type="OrthoDB" id="444631at2759"/>
<keyword evidence="3" id="KW-1185">Reference proteome</keyword>
<dbReference type="AlphaFoldDB" id="W7I1E7"/>